<name>M5G4A3_DACPD</name>
<organism evidence="2 3">
    <name type="scientific">Dacryopinax primogenitus (strain DJM 731)</name>
    <name type="common">Brown rot fungus</name>
    <dbReference type="NCBI Taxonomy" id="1858805"/>
    <lineage>
        <taxon>Eukaryota</taxon>
        <taxon>Fungi</taxon>
        <taxon>Dikarya</taxon>
        <taxon>Basidiomycota</taxon>
        <taxon>Agaricomycotina</taxon>
        <taxon>Dacrymycetes</taxon>
        <taxon>Dacrymycetales</taxon>
        <taxon>Dacrymycetaceae</taxon>
        <taxon>Dacryopinax</taxon>
    </lineage>
</organism>
<accession>M5G4A3</accession>
<dbReference type="RefSeq" id="XP_040630413.1">
    <property type="nucleotide sequence ID" value="XM_040769905.1"/>
</dbReference>
<proteinExistence type="predicted"/>
<reference evidence="2 3" key="1">
    <citation type="journal article" date="2012" name="Science">
        <title>The Paleozoic origin of enzymatic lignin decomposition reconstructed from 31 fungal genomes.</title>
        <authorList>
            <person name="Floudas D."/>
            <person name="Binder M."/>
            <person name="Riley R."/>
            <person name="Barry K."/>
            <person name="Blanchette R.A."/>
            <person name="Henrissat B."/>
            <person name="Martinez A.T."/>
            <person name="Otillar R."/>
            <person name="Spatafora J.W."/>
            <person name="Yadav J.S."/>
            <person name="Aerts A."/>
            <person name="Benoit I."/>
            <person name="Boyd A."/>
            <person name="Carlson A."/>
            <person name="Copeland A."/>
            <person name="Coutinho P.M."/>
            <person name="de Vries R.P."/>
            <person name="Ferreira P."/>
            <person name="Findley K."/>
            <person name="Foster B."/>
            <person name="Gaskell J."/>
            <person name="Glotzer D."/>
            <person name="Gorecki P."/>
            <person name="Heitman J."/>
            <person name="Hesse C."/>
            <person name="Hori C."/>
            <person name="Igarashi K."/>
            <person name="Jurgens J.A."/>
            <person name="Kallen N."/>
            <person name="Kersten P."/>
            <person name="Kohler A."/>
            <person name="Kuees U."/>
            <person name="Kumar T.K.A."/>
            <person name="Kuo A."/>
            <person name="LaButti K."/>
            <person name="Larrondo L.F."/>
            <person name="Lindquist E."/>
            <person name="Ling A."/>
            <person name="Lombard V."/>
            <person name="Lucas S."/>
            <person name="Lundell T."/>
            <person name="Martin R."/>
            <person name="McLaughlin D.J."/>
            <person name="Morgenstern I."/>
            <person name="Morin E."/>
            <person name="Murat C."/>
            <person name="Nagy L.G."/>
            <person name="Nolan M."/>
            <person name="Ohm R.A."/>
            <person name="Patyshakuliyeva A."/>
            <person name="Rokas A."/>
            <person name="Ruiz-Duenas F.J."/>
            <person name="Sabat G."/>
            <person name="Salamov A."/>
            <person name="Samejima M."/>
            <person name="Schmutz J."/>
            <person name="Slot J.C."/>
            <person name="St John F."/>
            <person name="Stenlid J."/>
            <person name="Sun H."/>
            <person name="Sun S."/>
            <person name="Syed K."/>
            <person name="Tsang A."/>
            <person name="Wiebenga A."/>
            <person name="Young D."/>
            <person name="Pisabarro A."/>
            <person name="Eastwood D.C."/>
            <person name="Martin F."/>
            <person name="Cullen D."/>
            <person name="Grigoriev I.V."/>
            <person name="Hibbett D.S."/>
        </authorList>
    </citation>
    <scope>NUCLEOTIDE SEQUENCE [LARGE SCALE GENOMIC DNA]</scope>
    <source>
        <strain evidence="2 3">DJM-731 SS1</strain>
    </source>
</reference>
<evidence type="ECO:0000313" key="3">
    <source>
        <dbReference type="Proteomes" id="UP000030653"/>
    </source>
</evidence>
<keyword evidence="3" id="KW-1185">Reference proteome</keyword>
<feature type="compositionally biased region" description="Acidic residues" evidence="1">
    <location>
        <begin position="138"/>
        <end position="174"/>
    </location>
</feature>
<dbReference type="Proteomes" id="UP000030653">
    <property type="component" value="Unassembled WGS sequence"/>
</dbReference>
<dbReference type="OMA" id="LTFCYLH"/>
<dbReference type="AlphaFoldDB" id="M5G4A3"/>
<protein>
    <submittedName>
        <fullName evidence="2">Uncharacterized protein</fullName>
    </submittedName>
</protein>
<dbReference type="EMBL" id="JH795859">
    <property type="protein sequence ID" value="EJU03519.1"/>
    <property type="molecule type" value="Genomic_DNA"/>
</dbReference>
<dbReference type="GeneID" id="63684967"/>
<gene>
    <name evidence="2" type="ORF">DACRYDRAFT_114904</name>
</gene>
<sequence>MTDGQLQQIDDDLDAMDYGLEFEEVEVPVEFLPPEPDDEDRLPSQIHPSYPYGNPTKAPHPSTAGTVPMGILGARALFEDVAVERKGFQTRPNWTDLGLDQLYRADPERVEAAAAAAARHTNQANPQAPNNGDVQQPEAEEGEEGAPEEELEAGEEQEEQEAEEELPALDDGSF</sequence>
<feature type="region of interest" description="Disordered" evidence="1">
    <location>
        <begin position="110"/>
        <end position="174"/>
    </location>
</feature>
<dbReference type="OrthoDB" id="2351920at2759"/>
<evidence type="ECO:0000313" key="2">
    <source>
        <dbReference type="EMBL" id="EJU03519.1"/>
    </source>
</evidence>
<feature type="compositionally biased region" description="Polar residues" evidence="1">
    <location>
        <begin position="120"/>
        <end position="134"/>
    </location>
</feature>
<dbReference type="HOGENOM" id="CLU_120613_0_0_1"/>
<evidence type="ECO:0000256" key="1">
    <source>
        <dbReference type="SAM" id="MobiDB-lite"/>
    </source>
</evidence>
<feature type="region of interest" description="Disordered" evidence="1">
    <location>
        <begin position="31"/>
        <end position="68"/>
    </location>
</feature>